<proteinExistence type="predicted"/>
<dbReference type="EMBL" id="MU795208">
    <property type="protein sequence ID" value="KAJ3808644.1"/>
    <property type="molecule type" value="Genomic_DNA"/>
</dbReference>
<protein>
    <submittedName>
        <fullName evidence="1">Uncharacterized protein</fullName>
    </submittedName>
</protein>
<reference evidence="1" key="1">
    <citation type="submission" date="2022-09" db="EMBL/GenBank/DDBJ databases">
        <title>A Global Phylogenomic Analysis of the Shiitake Genus Lentinula.</title>
        <authorList>
            <consortium name="DOE Joint Genome Institute"/>
            <person name="Sierra-Patev S."/>
            <person name="Min B."/>
            <person name="Naranjo-Ortiz M."/>
            <person name="Looney B."/>
            <person name="Konkel Z."/>
            <person name="Slot J.C."/>
            <person name="Sakamoto Y."/>
            <person name="Steenwyk J.L."/>
            <person name="Rokas A."/>
            <person name="Carro J."/>
            <person name="Camarero S."/>
            <person name="Ferreira P."/>
            <person name="Molpeceres G."/>
            <person name="Ruiz-Duenas F.J."/>
            <person name="Serrano A."/>
            <person name="Henrissat B."/>
            <person name="Drula E."/>
            <person name="Hughes K.W."/>
            <person name="Mata J.L."/>
            <person name="Ishikawa N.K."/>
            <person name="Vargas-Isla R."/>
            <person name="Ushijima S."/>
            <person name="Smith C.A."/>
            <person name="Ahrendt S."/>
            <person name="Andreopoulos W."/>
            <person name="He G."/>
            <person name="Labutti K."/>
            <person name="Lipzen A."/>
            <person name="Ng V."/>
            <person name="Riley R."/>
            <person name="Sandor L."/>
            <person name="Barry K."/>
            <person name="Martinez A.T."/>
            <person name="Xiao Y."/>
            <person name="Gibbons J.G."/>
            <person name="Terashima K."/>
            <person name="Grigoriev I.V."/>
            <person name="Hibbett D.S."/>
        </authorList>
    </citation>
    <scope>NUCLEOTIDE SEQUENCE</scope>
    <source>
        <strain evidence="1">TMI1499</strain>
    </source>
</reference>
<keyword evidence="2" id="KW-1185">Reference proteome</keyword>
<evidence type="ECO:0000313" key="2">
    <source>
        <dbReference type="Proteomes" id="UP001163835"/>
    </source>
</evidence>
<gene>
    <name evidence="1" type="ORF">F5876DRAFT_78535</name>
</gene>
<organism evidence="1 2">
    <name type="scientific">Lentinula aff. lateritia</name>
    <dbReference type="NCBI Taxonomy" id="2804960"/>
    <lineage>
        <taxon>Eukaryota</taxon>
        <taxon>Fungi</taxon>
        <taxon>Dikarya</taxon>
        <taxon>Basidiomycota</taxon>
        <taxon>Agaricomycotina</taxon>
        <taxon>Agaricomycetes</taxon>
        <taxon>Agaricomycetidae</taxon>
        <taxon>Agaricales</taxon>
        <taxon>Marasmiineae</taxon>
        <taxon>Omphalotaceae</taxon>
        <taxon>Lentinula</taxon>
    </lineage>
</organism>
<accession>A0ACC1TV46</accession>
<dbReference type="Proteomes" id="UP001163835">
    <property type="component" value="Unassembled WGS sequence"/>
</dbReference>
<evidence type="ECO:0000313" key="1">
    <source>
        <dbReference type="EMBL" id="KAJ3808644.1"/>
    </source>
</evidence>
<sequence>MDSVTKSLTSLSLNPTSVNHSSTNSPAAWRDALTGNPEVSTSFELIKTLVYKPKTSKTATPVPVVVIARESASVNSGAIGKKLNLKDLRLASEDLLKEFFSLDKDSLSPLALNETNFSKVVTVVDASIATTSAPLALHALTSSATVFLSSSDLLKYLRHLETEDTKLQELDLQNLETAAPAAIPPKAPSKEKEDAKIEGAIQIAIGVKKEVDFSTWYTNVLLKADMLDYYNVSGCYILKPWSYSIWEEIQRWFDGEIKELGVQNSYFPMFVSAKVLEREKNHIEGFSPEVAWVTKAGNSDLEEPIAIRPTSETAMYPYYAKWIKSHRDLPLKLNQWNSVVRWEFKNPQPFLRTREFLWQEGHTAHLTSNEADIEVRQILDLYRRIYEELLAVPVIPGIKSEKEKFAGGLYTTTVEGFIPTTGRGIQGATSHCLGQNFSRPEMFNIVVEDPTDSTNQRKTYVWQNSWGISTRAIGVMVMVHGDNQGLVLPPRVASIQVVVVPCGITVNTSSETRSRIESACEELAKTLKKSGIKVKADLRDDKTPGYKFNDWEQKGVPLRLEIGPNDLTKQQTLAVRRDNGVKSPIAIENITSAVSHLLDTIQSDMFKRAQEAFHSRLKEVTKWEDVVPGLDSKNVVVIPWCEREACEDDIKERSAKASEPTDERAPSAGAKSLAIPFDQSRWAAIEPGKTKCPACGQDAKRWTMFGRSY</sequence>
<name>A0ACC1TV46_9AGAR</name>
<comment type="caution">
    <text evidence="1">The sequence shown here is derived from an EMBL/GenBank/DDBJ whole genome shotgun (WGS) entry which is preliminary data.</text>
</comment>